<evidence type="ECO:0000313" key="2">
    <source>
        <dbReference type="Proteomes" id="UP000192739"/>
    </source>
</evidence>
<evidence type="ECO:0000313" key="1">
    <source>
        <dbReference type="EMBL" id="ORB07203.1"/>
    </source>
</evidence>
<protein>
    <submittedName>
        <fullName evidence="1">Polyketide cyclase</fullName>
    </submittedName>
</protein>
<dbReference type="RefSeq" id="WP_069420181.1">
    <property type="nucleotide sequence ID" value="NZ_CBCRZH010000044.1"/>
</dbReference>
<dbReference type="EMBL" id="MVHT01000020">
    <property type="protein sequence ID" value="ORB07203.1"/>
    <property type="molecule type" value="Genomic_DNA"/>
</dbReference>
<gene>
    <name evidence="1" type="ORF">BST27_09825</name>
</gene>
<comment type="caution">
    <text evidence="1">The sequence shown here is derived from an EMBL/GenBank/DDBJ whole genome shotgun (WGS) entry which is preliminary data.</text>
</comment>
<dbReference type="Proteomes" id="UP000192739">
    <property type="component" value="Unassembled WGS sequence"/>
</dbReference>
<organism evidence="1 2">
    <name type="scientific">Mycobacterium intermedium</name>
    <dbReference type="NCBI Taxonomy" id="28445"/>
    <lineage>
        <taxon>Bacteria</taxon>
        <taxon>Bacillati</taxon>
        <taxon>Actinomycetota</taxon>
        <taxon>Actinomycetes</taxon>
        <taxon>Mycobacteriales</taxon>
        <taxon>Mycobacteriaceae</taxon>
        <taxon>Mycobacterium</taxon>
        <taxon>Mycobacterium simiae complex</taxon>
    </lineage>
</organism>
<sequence>MTEERLIATTTINAPANVIFDVLADPGAHASIDGTGWVREPLDPQRLTGPGQIFRMAMYHDNHPDKHYEMANRVVAYDPPNTIAWEPGQEVSKGALRRDRGNAGDESADLVFGGWIWRYDLTPLEPSKTEVRLTYDWSAVPQEGRFIEFPPFPREHLDNSLSNLAALAVRTATISTT</sequence>
<proteinExistence type="predicted"/>
<dbReference type="AlphaFoldDB" id="A0A1E3SDP5"/>
<name>A0A1E3SDP5_MYCIE</name>
<accession>A0A1E3SDP5</accession>
<dbReference type="Gene3D" id="3.30.530.20">
    <property type="match status" value="1"/>
</dbReference>
<dbReference type="InterPro" id="IPR023393">
    <property type="entry name" value="START-like_dom_sf"/>
</dbReference>
<reference evidence="1 2" key="1">
    <citation type="submission" date="2017-02" db="EMBL/GenBank/DDBJ databases">
        <title>The new phylogeny of genus Mycobacterium.</title>
        <authorList>
            <person name="Tortoli E."/>
            <person name="Trovato A."/>
            <person name="Cirillo D.M."/>
        </authorList>
    </citation>
    <scope>NUCLEOTIDE SEQUENCE [LARGE SCALE GENOMIC DNA]</scope>
    <source>
        <strain evidence="1 2">DSM 44049</strain>
    </source>
</reference>
<dbReference type="STRING" id="28445.BHQ20_16260"/>
<dbReference type="CDD" id="cd07825">
    <property type="entry name" value="SRPBCC_7"/>
    <property type="match status" value="1"/>
</dbReference>
<dbReference type="SUPFAM" id="SSF55961">
    <property type="entry name" value="Bet v1-like"/>
    <property type="match status" value="1"/>
</dbReference>
<keyword evidence="2" id="KW-1185">Reference proteome</keyword>
<dbReference type="OrthoDB" id="6624781at2"/>